<keyword evidence="2" id="KW-1185">Reference proteome</keyword>
<sequence>MAAGEVKPMGEAWFVAVMKQLQYENGVDQGCVPLFTVNQCGSGGNGLPKFGGIGGQGGNVELVAKDNYALESICSVYKNKRIIAKHGRDSTHNFILGIPGESIKVEVPTGITVFTDDGMKIGELNKEGEQLIVARGGTGGHSKNGFLGLQGQTHSIKLDLKLISDVGLVGFPNAGKSTLLKALSHAKPKIASYPFTTIRPNIGIIMYKDLRQISMADLPGLIEGAHANKGMGHKFLKHVERTKLMLLVVDINGFQLSPQHEFRTCIDTIVLLNKELELYNPSLLDKPTIIVINKMDTNNAWKTLDSIKHQINNISDTFEAYPENLRPNKPLKFYEFLPISAKEGGEAVQGLKDKLRKMLDILFDKQNEDNAKLLETIQDFQKERGPALV</sequence>
<name>A0ACB9TEJ3_HOLOL</name>
<gene>
    <name evidence="1" type="ORF">MML48_3g00018027</name>
</gene>
<dbReference type="Proteomes" id="UP001056778">
    <property type="component" value="Chromosome 3"/>
</dbReference>
<dbReference type="EMBL" id="CM043017">
    <property type="protein sequence ID" value="KAI4465198.1"/>
    <property type="molecule type" value="Genomic_DNA"/>
</dbReference>
<protein>
    <submittedName>
        <fullName evidence="1">Developmentally regulated gtp-binding protein-related</fullName>
    </submittedName>
</protein>
<evidence type="ECO:0000313" key="2">
    <source>
        <dbReference type="Proteomes" id="UP001056778"/>
    </source>
</evidence>
<evidence type="ECO:0000313" key="1">
    <source>
        <dbReference type="EMBL" id="KAI4465198.1"/>
    </source>
</evidence>
<comment type="caution">
    <text evidence="1">The sequence shown here is derived from an EMBL/GenBank/DDBJ whole genome shotgun (WGS) entry which is preliminary data.</text>
</comment>
<organism evidence="1 2">
    <name type="scientific">Holotrichia oblita</name>
    <name type="common">Chafer beetle</name>
    <dbReference type="NCBI Taxonomy" id="644536"/>
    <lineage>
        <taxon>Eukaryota</taxon>
        <taxon>Metazoa</taxon>
        <taxon>Ecdysozoa</taxon>
        <taxon>Arthropoda</taxon>
        <taxon>Hexapoda</taxon>
        <taxon>Insecta</taxon>
        <taxon>Pterygota</taxon>
        <taxon>Neoptera</taxon>
        <taxon>Endopterygota</taxon>
        <taxon>Coleoptera</taxon>
        <taxon>Polyphaga</taxon>
        <taxon>Scarabaeiformia</taxon>
        <taxon>Scarabaeidae</taxon>
        <taxon>Melolonthinae</taxon>
        <taxon>Holotrichia</taxon>
    </lineage>
</organism>
<proteinExistence type="predicted"/>
<reference evidence="1" key="1">
    <citation type="submission" date="2022-04" db="EMBL/GenBank/DDBJ databases">
        <title>Chromosome-scale genome assembly of Holotrichia oblita Faldermann.</title>
        <authorList>
            <person name="Rongchong L."/>
        </authorList>
    </citation>
    <scope>NUCLEOTIDE SEQUENCE</scope>
    <source>
        <strain evidence="1">81SQS9</strain>
    </source>
</reference>
<accession>A0ACB9TEJ3</accession>